<keyword evidence="2" id="KW-1133">Transmembrane helix</keyword>
<feature type="compositionally biased region" description="Pro residues" evidence="1">
    <location>
        <begin position="143"/>
        <end position="152"/>
    </location>
</feature>
<organism evidence="4 5">
    <name type="scientific">Saccharothrix algeriensis</name>
    <dbReference type="NCBI Taxonomy" id="173560"/>
    <lineage>
        <taxon>Bacteria</taxon>
        <taxon>Bacillati</taxon>
        <taxon>Actinomycetota</taxon>
        <taxon>Actinomycetes</taxon>
        <taxon>Pseudonocardiales</taxon>
        <taxon>Pseudonocardiaceae</taxon>
        <taxon>Saccharothrix</taxon>
    </lineage>
</organism>
<feature type="transmembrane region" description="Helical" evidence="2">
    <location>
        <begin position="57"/>
        <end position="76"/>
    </location>
</feature>
<sequence length="172" mass="18542">MADVDALVGELDDRMSRDCRSLTKWRHVHRSTGVVYTIVLILVPAVLAVGFTSSETVLGKTLLLVAAVVGGLNVTFKPYLHSQKRRADVNTMRLLRDRFRAEVAKADDVIAVYEKYAAQYAAIFEARGRELVDGHLGKEEPATEPPAEPPAEPSAGPSAGSSTGSAPARRAD</sequence>
<name>A0A8T8I1W4_9PSEU</name>
<dbReference type="EMBL" id="JAFBCL010000001">
    <property type="protein sequence ID" value="MBM7810581.1"/>
    <property type="molecule type" value="Genomic_DNA"/>
</dbReference>
<reference evidence="4" key="2">
    <citation type="submission" date="2021-04" db="EMBL/GenBank/DDBJ databases">
        <title>Saccharothrix algeriensis WGS.</title>
        <authorList>
            <person name="Stuskova K."/>
            <person name="Hakalova E."/>
            <person name="Tebbal A.B."/>
            <person name="Eichmeier A."/>
        </authorList>
    </citation>
    <scope>NUCLEOTIDE SEQUENCE</scope>
    <source>
        <strain evidence="4">NRRL B-24137</strain>
    </source>
</reference>
<dbReference type="RefSeq" id="WP_204841532.1">
    <property type="nucleotide sequence ID" value="NZ_JAFBCL010000001.1"/>
</dbReference>
<accession>A0A8T8I1W4</accession>
<keyword evidence="6" id="KW-1185">Reference proteome</keyword>
<feature type="transmembrane region" description="Helical" evidence="2">
    <location>
        <begin position="33"/>
        <end position="51"/>
    </location>
</feature>
<feature type="compositionally biased region" description="Low complexity" evidence="1">
    <location>
        <begin position="153"/>
        <end position="172"/>
    </location>
</feature>
<dbReference type="EMBL" id="CP072788">
    <property type="protein sequence ID" value="QTR04677.1"/>
    <property type="molecule type" value="Genomic_DNA"/>
</dbReference>
<evidence type="ECO:0000313" key="3">
    <source>
        <dbReference type="EMBL" id="MBM7810581.1"/>
    </source>
</evidence>
<dbReference type="AlphaFoldDB" id="A0A8T8I1W4"/>
<proteinExistence type="predicted"/>
<reference evidence="3 6" key="1">
    <citation type="submission" date="2021-01" db="EMBL/GenBank/DDBJ databases">
        <title>Sequencing the genomes of 1000 actinobacteria strains.</title>
        <authorList>
            <person name="Klenk H.-P."/>
        </authorList>
    </citation>
    <scope>NUCLEOTIDE SEQUENCE [LARGE SCALE GENOMIC DNA]</scope>
    <source>
        <strain evidence="3 6">DSM 44581</strain>
    </source>
</reference>
<keyword evidence="2" id="KW-0472">Membrane</keyword>
<evidence type="ECO:0000313" key="6">
    <source>
        <dbReference type="Proteomes" id="UP001195724"/>
    </source>
</evidence>
<evidence type="ECO:0000313" key="4">
    <source>
        <dbReference type="EMBL" id="QTR04677.1"/>
    </source>
</evidence>
<dbReference type="Proteomes" id="UP001195724">
    <property type="component" value="Unassembled WGS sequence"/>
</dbReference>
<evidence type="ECO:0000256" key="1">
    <source>
        <dbReference type="SAM" id="MobiDB-lite"/>
    </source>
</evidence>
<gene>
    <name evidence="4" type="ORF">J7S33_07530</name>
    <name evidence="3" type="ORF">JOE68_001446</name>
</gene>
<protein>
    <submittedName>
        <fullName evidence="4">Uncharacterized protein</fullName>
    </submittedName>
</protein>
<feature type="region of interest" description="Disordered" evidence="1">
    <location>
        <begin position="134"/>
        <end position="172"/>
    </location>
</feature>
<keyword evidence="2" id="KW-0812">Transmembrane</keyword>
<evidence type="ECO:0000256" key="2">
    <source>
        <dbReference type="SAM" id="Phobius"/>
    </source>
</evidence>
<dbReference type="Proteomes" id="UP000671828">
    <property type="component" value="Chromosome"/>
</dbReference>
<evidence type="ECO:0000313" key="5">
    <source>
        <dbReference type="Proteomes" id="UP000671828"/>
    </source>
</evidence>